<keyword evidence="2" id="KW-0472">Membrane</keyword>
<gene>
    <name evidence="3" type="ORF">DDE20_18460</name>
</gene>
<accession>A0A2T8HPQ7</accession>
<keyword evidence="2" id="KW-1133">Transmembrane helix</keyword>
<dbReference type="PANTHER" id="PTHR32309">
    <property type="entry name" value="TYROSINE-PROTEIN KINASE"/>
    <property type="match status" value="1"/>
</dbReference>
<keyword evidence="1" id="KW-0175">Coiled coil</keyword>
<evidence type="ECO:0000313" key="3">
    <source>
        <dbReference type="EMBL" id="PVH27272.1"/>
    </source>
</evidence>
<feature type="transmembrane region" description="Helical" evidence="2">
    <location>
        <begin position="333"/>
        <end position="354"/>
    </location>
</feature>
<protein>
    <submittedName>
        <fullName evidence="3">Capsule biosynthesis protein</fullName>
    </submittedName>
</protein>
<dbReference type="AlphaFoldDB" id="A0A2T8HPQ7"/>
<dbReference type="GO" id="GO:0005886">
    <property type="term" value="C:plasma membrane"/>
    <property type="evidence" value="ECO:0007669"/>
    <property type="project" value="TreeGrafter"/>
</dbReference>
<dbReference type="RefSeq" id="WP_116559992.1">
    <property type="nucleotide sequence ID" value="NZ_QDKM01000018.1"/>
</dbReference>
<feature type="coiled-coil region" evidence="1">
    <location>
        <begin position="170"/>
        <end position="197"/>
    </location>
</feature>
<dbReference type="GO" id="GO:0004713">
    <property type="term" value="F:protein tyrosine kinase activity"/>
    <property type="evidence" value="ECO:0007669"/>
    <property type="project" value="TreeGrafter"/>
</dbReference>
<organism evidence="3 4">
    <name type="scientific">Pararhodobacter oceanensis</name>
    <dbReference type="NCBI Taxonomy" id="2172121"/>
    <lineage>
        <taxon>Bacteria</taxon>
        <taxon>Pseudomonadati</taxon>
        <taxon>Pseudomonadota</taxon>
        <taxon>Alphaproteobacteria</taxon>
        <taxon>Rhodobacterales</taxon>
        <taxon>Paracoccaceae</taxon>
        <taxon>Pararhodobacter</taxon>
    </lineage>
</organism>
<dbReference type="OrthoDB" id="7800844at2"/>
<evidence type="ECO:0000256" key="2">
    <source>
        <dbReference type="SAM" id="Phobius"/>
    </source>
</evidence>
<name>A0A2T8HPQ7_9RHOB</name>
<dbReference type="EMBL" id="QDKM01000018">
    <property type="protein sequence ID" value="PVH27272.1"/>
    <property type="molecule type" value="Genomic_DNA"/>
</dbReference>
<dbReference type="Proteomes" id="UP000245911">
    <property type="component" value="Unassembled WGS sequence"/>
</dbReference>
<comment type="caution">
    <text evidence="3">The sequence shown here is derived from an EMBL/GenBank/DDBJ whole genome shotgun (WGS) entry which is preliminary data.</text>
</comment>
<evidence type="ECO:0000313" key="4">
    <source>
        <dbReference type="Proteomes" id="UP000245911"/>
    </source>
</evidence>
<proteinExistence type="predicted"/>
<keyword evidence="4" id="KW-1185">Reference proteome</keyword>
<dbReference type="PANTHER" id="PTHR32309:SF13">
    <property type="entry name" value="FERRIC ENTEROBACTIN TRANSPORT PROTEIN FEPE"/>
    <property type="match status" value="1"/>
</dbReference>
<keyword evidence="2" id="KW-0812">Transmembrane</keyword>
<reference evidence="3 4" key="1">
    <citation type="submission" date="2018-04" db="EMBL/GenBank/DDBJ databases">
        <title>Pararhodobacter oceanense sp. nov., isolated from marine intertidal sediment.</title>
        <authorList>
            <person name="Wang X.-L."/>
            <person name="Du Z.-J."/>
        </authorList>
    </citation>
    <scope>NUCLEOTIDE SEQUENCE [LARGE SCALE GENOMIC DNA]</scope>
    <source>
        <strain evidence="3 4">AM505</strain>
    </source>
</reference>
<sequence length="362" mass="41016">MLYSFLLFVILPVSLFAIYSVFATDRYAAGSSFVVRSSTSNSGGGGGELLDSLTGSVSSGSTKSDSYIVRRYIESPDLVREIDQAFGMHNLFGRDTIDLFQRLPADATFEDKIDYWNRRALSTYDHTTGILTLEVQAYTADEAKVLADFVMEHIRNFVNDLSRSARMTSYDFALRELEVAEVKLNEAQALLTAFRVENRIADPSMSANRDDMLVFELNRIIMEERANLSVLSERPHQDFNAEQLRRRIIALEMQRDQLREGISDTQSSGGTITAEIMNDYEELALGVEIAKLRYMAMLESMEGARREADRQQRYLAVFAEPYAAEEAAYPRRIINVLIAFVAITLIWAIASFVIQMVRDHQK</sequence>
<dbReference type="InterPro" id="IPR050445">
    <property type="entry name" value="Bact_polysacc_biosynth/exp"/>
</dbReference>
<evidence type="ECO:0000256" key="1">
    <source>
        <dbReference type="SAM" id="Coils"/>
    </source>
</evidence>